<evidence type="ECO:0000256" key="3">
    <source>
        <dbReference type="ARBA" id="ARBA00023295"/>
    </source>
</evidence>
<dbReference type="AlphaFoldDB" id="A0A239D8X0"/>
<dbReference type="InterPro" id="IPR017853">
    <property type="entry name" value="GH"/>
</dbReference>
<evidence type="ECO:0000256" key="1">
    <source>
        <dbReference type="ARBA" id="ARBA00007401"/>
    </source>
</evidence>
<dbReference type="InterPro" id="IPR006102">
    <property type="entry name" value="Ig-like_GH2"/>
</dbReference>
<dbReference type="PRINTS" id="PR00132">
    <property type="entry name" value="GLHYDRLASE2"/>
</dbReference>
<dbReference type="GO" id="GO:0005975">
    <property type="term" value="P:carbohydrate metabolic process"/>
    <property type="evidence" value="ECO:0007669"/>
    <property type="project" value="InterPro"/>
</dbReference>
<gene>
    <name evidence="9" type="ORF">SAMN06295955_101159</name>
</gene>
<feature type="domain" description="Glycoside hydrolase family 2 catalytic" evidence="6">
    <location>
        <begin position="317"/>
        <end position="634"/>
    </location>
</feature>
<dbReference type="SUPFAM" id="SSF51445">
    <property type="entry name" value="(Trans)glycosidases"/>
    <property type="match status" value="1"/>
</dbReference>
<dbReference type="InterPro" id="IPR036156">
    <property type="entry name" value="Beta-gal/glucu_dom_sf"/>
</dbReference>
<evidence type="ECO:0000259" key="6">
    <source>
        <dbReference type="Pfam" id="PF02836"/>
    </source>
</evidence>
<dbReference type="OrthoDB" id="9758603at2"/>
<proteinExistence type="inferred from homology"/>
<dbReference type="Pfam" id="PF02837">
    <property type="entry name" value="Glyco_hydro_2_N"/>
    <property type="match status" value="1"/>
</dbReference>
<dbReference type="Pfam" id="PF16355">
    <property type="entry name" value="DUF4982"/>
    <property type="match status" value="1"/>
</dbReference>
<feature type="domain" description="DUF4982" evidence="8">
    <location>
        <begin position="654"/>
        <end position="702"/>
    </location>
</feature>
<evidence type="ECO:0000259" key="5">
    <source>
        <dbReference type="Pfam" id="PF00703"/>
    </source>
</evidence>
<feature type="domain" description="Glycosyl hydrolases family 2 sugar binding" evidence="7">
    <location>
        <begin position="75"/>
        <end position="193"/>
    </location>
</feature>
<feature type="chain" id="PRO_5013076877" evidence="4">
    <location>
        <begin position="27"/>
        <end position="721"/>
    </location>
</feature>
<dbReference type="SUPFAM" id="SSF49785">
    <property type="entry name" value="Galactose-binding domain-like"/>
    <property type="match status" value="1"/>
</dbReference>
<keyword evidence="2" id="KW-0378">Hydrolase</keyword>
<dbReference type="PANTHER" id="PTHR42732:SF1">
    <property type="entry name" value="BETA-MANNOSIDASE"/>
    <property type="match status" value="1"/>
</dbReference>
<dbReference type="EMBL" id="FZPA01000001">
    <property type="protein sequence ID" value="SNS28956.1"/>
    <property type="molecule type" value="Genomic_DNA"/>
</dbReference>
<evidence type="ECO:0000313" key="10">
    <source>
        <dbReference type="Proteomes" id="UP000198339"/>
    </source>
</evidence>
<evidence type="ECO:0000259" key="7">
    <source>
        <dbReference type="Pfam" id="PF02837"/>
    </source>
</evidence>
<comment type="similarity">
    <text evidence="1">Belongs to the glycosyl hydrolase 2 family.</text>
</comment>
<dbReference type="SUPFAM" id="SSF49303">
    <property type="entry name" value="beta-Galactosidase/glucuronidase domain"/>
    <property type="match status" value="1"/>
</dbReference>
<dbReference type="Gene3D" id="2.60.120.260">
    <property type="entry name" value="Galactose-binding domain-like"/>
    <property type="match status" value="1"/>
</dbReference>
<keyword evidence="3" id="KW-0326">Glycosidase</keyword>
<dbReference type="PANTHER" id="PTHR42732">
    <property type="entry name" value="BETA-GALACTOSIDASE"/>
    <property type="match status" value="1"/>
</dbReference>
<dbReference type="RefSeq" id="WP_089214713.1">
    <property type="nucleotide sequence ID" value="NZ_FZPA01000001.1"/>
</dbReference>
<evidence type="ECO:0000256" key="4">
    <source>
        <dbReference type="SAM" id="SignalP"/>
    </source>
</evidence>
<protein>
    <submittedName>
        <fullName evidence="9">Beta-galactosidase</fullName>
    </submittedName>
</protein>
<dbReference type="Gene3D" id="2.60.40.10">
    <property type="entry name" value="Immunoglobulins"/>
    <property type="match status" value="2"/>
</dbReference>
<evidence type="ECO:0000259" key="8">
    <source>
        <dbReference type="Pfam" id="PF16355"/>
    </source>
</evidence>
<dbReference type="InterPro" id="IPR008979">
    <property type="entry name" value="Galactose-bd-like_sf"/>
</dbReference>
<accession>A0A239D8X0</accession>
<feature type="domain" description="Glycoside hydrolase family 2 immunoglobulin-like beta-sandwich" evidence="5">
    <location>
        <begin position="209"/>
        <end position="308"/>
    </location>
</feature>
<dbReference type="Proteomes" id="UP000198339">
    <property type="component" value="Unassembled WGS sequence"/>
</dbReference>
<dbReference type="InterPro" id="IPR013783">
    <property type="entry name" value="Ig-like_fold"/>
</dbReference>
<sequence length="721" mass="79498">MRRWLTILVALLVAACAATPPRPAAAPPPARSATELTEGWQFRFDDALTPEAALALPDSEWQAVTLPHTWNRLGEYRIGRTGATDNRQGKGWYRLRLDGRTLPAGKRHVIEFDAVGNIADLWVNGRHVGRHAGAWSRFRFDLTGYLDPAAANVLLLRADNSAPAPGSSTADVIPLDGDFFIHGGPYRGVRLLHVAPSHIALGDHGSAGVFATPVVESDGSGRLDVRVELEGIAAGQSLVATLRDAEGRSIGEATRPVAAGRRGLEFSIDVPAPHRWDGRADPYLYRLDTRLADADGTLDAVSVPVGFRTIRFDPEQGFFLNGRHLPLHGVSRHQDYLGKGWALTRADHERDMALIAEMGANTVRFAHYQHAPDWYELADRYGMIVWSEIPFVNKISFGAATASPDLVANARTQLQELIRQNYNHPSVVTWGVGNEVDLDVALGRLDPKADARPLLRELNALAHAEDPTRPTVMADCCEATHETLTPDARPVQPPLTGITDLVGYNRYYGWYYGKPADLGPHLDRMHARYPAVPLSVSEYGAGGALTQHVADPASHKINAGGRPHPEEYQSWLHEQSWPQLRDRPYLWATWIWNMFDFASKVRQEGDATDINDKGLVTYDRKVKKDAFFYYKAQWSNAPVVHITGRRWRDRTDAKTAIKVYSNAPRVALTLNGASLGDIACADRICTFPDATLAPGENVVTARADFPSGPVRDEVRWTLAAP</sequence>
<dbReference type="Pfam" id="PF00703">
    <property type="entry name" value="Glyco_hydro_2"/>
    <property type="match status" value="1"/>
</dbReference>
<dbReference type="PROSITE" id="PS51257">
    <property type="entry name" value="PROKAR_LIPOPROTEIN"/>
    <property type="match status" value="1"/>
</dbReference>
<keyword evidence="4" id="KW-0732">Signal</keyword>
<reference evidence="9 10" key="1">
    <citation type="submission" date="2017-06" db="EMBL/GenBank/DDBJ databases">
        <authorList>
            <person name="Kim H.J."/>
            <person name="Triplett B.A."/>
        </authorList>
    </citation>
    <scope>NUCLEOTIDE SEQUENCE [LARGE SCALE GENOMIC DNA]</scope>
    <source>
        <strain evidence="9 10">DS15</strain>
    </source>
</reference>
<feature type="signal peptide" evidence="4">
    <location>
        <begin position="1"/>
        <end position="26"/>
    </location>
</feature>
<dbReference type="Gene3D" id="3.20.20.80">
    <property type="entry name" value="Glycosidases"/>
    <property type="match status" value="1"/>
</dbReference>
<evidence type="ECO:0000256" key="2">
    <source>
        <dbReference type="ARBA" id="ARBA00022801"/>
    </source>
</evidence>
<name>A0A239D8X0_9SPHN</name>
<dbReference type="Pfam" id="PF02836">
    <property type="entry name" value="Glyco_hydro_2_C"/>
    <property type="match status" value="1"/>
</dbReference>
<dbReference type="InterPro" id="IPR006104">
    <property type="entry name" value="Glyco_hydro_2_N"/>
</dbReference>
<dbReference type="InterPro" id="IPR051913">
    <property type="entry name" value="GH2_Domain-Containing"/>
</dbReference>
<evidence type="ECO:0000313" key="9">
    <source>
        <dbReference type="EMBL" id="SNS28956.1"/>
    </source>
</evidence>
<dbReference type="InterPro" id="IPR032311">
    <property type="entry name" value="DUF4982"/>
</dbReference>
<dbReference type="InterPro" id="IPR006103">
    <property type="entry name" value="Glyco_hydro_2_cat"/>
</dbReference>
<organism evidence="9 10">
    <name type="scientific">Sphingopyxis indica</name>
    <dbReference type="NCBI Taxonomy" id="436663"/>
    <lineage>
        <taxon>Bacteria</taxon>
        <taxon>Pseudomonadati</taxon>
        <taxon>Pseudomonadota</taxon>
        <taxon>Alphaproteobacteria</taxon>
        <taxon>Sphingomonadales</taxon>
        <taxon>Sphingomonadaceae</taxon>
        <taxon>Sphingopyxis</taxon>
    </lineage>
</organism>
<keyword evidence="10" id="KW-1185">Reference proteome</keyword>
<dbReference type="InterPro" id="IPR006101">
    <property type="entry name" value="Glyco_hydro_2"/>
</dbReference>
<dbReference type="GO" id="GO:0004553">
    <property type="term" value="F:hydrolase activity, hydrolyzing O-glycosyl compounds"/>
    <property type="evidence" value="ECO:0007669"/>
    <property type="project" value="InterPro"/>
</dbReference>